<dbReference type="Pfam" id="PF02953">
    <property type="entry name" value="zf-Tim10_DDP"/>
    <property type="match status" value="1"/>
</dbReference>
<accession>A0AAD9MKT1</accession>
<keyword evidence="1" id="KW-0653">Protein transport</keyword>
<keyword evidence="1" id="KW-1015">Disulfide bond</keyword>
<comment type="subcellular location">
    <subcellularLocation>
        <location evidence="1">Mitochondrion inner membrane</location>
        <topology evidence="1">Peripheral membrane protein</topology>
        <orientation evidence="1">Intermembrane side</orientation>
    </subcellularLocation>
</comment>
<dbReference type="InterPro" id="IPR004217">
    <property type="entry name" value="Tim10-like"/>
</dbReference>
<evidence type="ECO:0000313" key="4">
    <source>
        <dbReference type="Proteomes" id="UP001255856"/>
    </source>
</evidence>
<reference evidence="3" key="1">
    <citation type="submission" date="2021-01" db="EMBL/GenBank/DDBJ databases">
        <authorList>
            <person name="Eckstrom K.M.E."/>
        </authorList>
    </citation>
    <scope>NUCLEOTIDE SEQUENCE</scope>
    <source>
        <strain evidence="3">UVCC 0001</strain>
    </source>
</reference>
<keyword evidence="1" id="KW-0813">Transport</keyword>
<gene>
    <name evidence="3" type="ORF">QBZ16_005151</name>
</gene>
<comment type="function">
    <text evidence="1">Mitochondrial intermembrane chaperone that participates in the import and insertion of some multi-pass transmembrane proteins into the mitochondrial inner membrane. Also required for the transfer of beta-barrel precursors from the TOM complex to the sorting and assembly machinery (SAM complex) of the outer membrane. Acts as a chaperone-like protein that protects the hydrophobic precursors from aggregation and guide them through the mitochondrial intermembrane space.</text>
</comment>
<evidence type="ECO:0000313" key="3">
    <source>
        <dbReference type="EMBL" id="KAK2076923.1"/>
    </source>
</evidence>
<name>A0AAD9MKT1_PROWI</name>
<dbReference type="InterPro" id="IPR035427">
    <property type="entry name" value="Tim10-like_dom_sf"/>
</dbReference>
<comment type="subunit">
    <text evidence="1">Heterohexamer.</text>
</comment>
<sequence>MSADQKVSPHLQQFIAEEQAKAQLQQTIARLTDECWDNYLSSRETACLDNCARRFLDTTQFVVK</sequence>
<feature type="domain" description="Tim10-like" evidence="2">
    <location>
        <begin position="13"/>
        <end position="64"/>
    </location>
</feature>
<dbReference type="GO" id="GO:0005743">
    <property type="term" value="C:mitochondrial inner membrane"/>
    <property type="evidence" value="ECO:0007669"/>
    <property type="project" value="UniProtKB-SubCell"/>
</dbReference>
<evidence type="ECO:0000259" key="2">
    <source>
        <dbReference type="Pfam" id="PF02953"/>
    </source>
</evidence>
<dbReference type="EMBL" id="JASFZW010000008">
    <property type="protein sequence ID" value="KAK2076923.1"/>
    <property type="molecule type" value="Genomic_DNA"/>
</dbReference>
<dbReference type="Gene3D" id="1.10.287.810">
    <property type="entry name" value="Mitochondrial import inner membrane translocase subunit tim13 like domains"/>
    <property type="match status" value="1"/>
</dbReference>
<dbReference type="Proteomes" id="UP001255856">
    <property type="component" value="Unassembled WGS sequence"/>
</dbReference>
<keyword evidence="1" id="KW-0143">Chaperone</keyword>
<keyword evidence="1" id="KW-0496">Mitochondrion</keyword>
<dbReference type="GO" id="GO:0015031">
    <property type="term" value="P:protein transport"/>
    <property type="evidence" value="ECO:0007669"/>
    <property type="project" value="UniProtKB-KW"/>
</dbReference>
<proteinExistence type="inferred from homology"/>
<organism evidence="3 4">
    <name type="scientific">Prototheca wickerhamii</name>
    <dbReference type="NCBI Taxonomy" id="3111"/>
    <lineage>
        <taxon>Eukaryota</taxon>
        <taxon>Viridiplantae</taxon>
        <taxon>Chlorophyta</taxon>
        <taxon>core chlorophytes</taxon>
        <taxon>Trebouxiophyceae</taxon>
        <taxon>Chlorellales</taxon>
        <taxon>Chlorellaceae</taxon>
        <taxon>Prototheca</taxon>
    </lineage>
</organism>
<protein>
    <recommendedName>
        <fullName evidence="1">Mitochondrial import inner membrane translocase subunit</fullName>
    </recommendedName>
</protein>
<keyword evidence="1" id="KW-0811">Translocation</keyword>
<dbReference type="AlphaFoldDB" id="A0AAD9MKT1"/>
<dbReference type="SUPFAM" id="SSF144122">
    <property type="entry name" value="Tim10-like"/>
    <property type="match status" value="1"/>
</dbReference>
<comment type="domain">
    <text evidence="1">The twin CX3C motif contains 4 conserved Cys residues that form 2 disulfide bonds in the mitochondrial intermembrane space.</text>
</comment>
<comment type="similarity">
    <text evidence="1">Belongs to the small Tim family.</text>
</comment>
<keyword evidence="4" id="KW-1185">Reference proteome</keyword>
<comment type="caution">
    <text evidence="3">The sequence shown here is derived from an EMBL/GenBank/DDBJ whole genome shotgun (WGS) entry which is preliminary data.</text>
</comment>
<keyword evidence="1" id="KW-0999">Mitochondrion inner membrane</keyword>
<keyword evidence="1" id="KW-0472">Membrane</keyword>
<evidence type="ECO:0000256" key="1">
    <source>
        <dbReference type="RuleBase" id="RU367043"/>
    </source>
</evidence>